<sequence>MSATRPQFRKPIVVTGITDTLSRSVANSFLALPQEWCVRGVEGPVAAFTDAYECFAMSDFWTPLRDSAGHTAAATAGMPVTDYLADLEVRREKNMAHAGAGEGVVGGLQRFVC</sequence>
<gene>
    <name evidence="1" type="ORF">B0J12DRAFT_746175</name>
</gene>
<proteinExistence type="predicted"/>
<protein>
    <submittedName>
        <fullName evidence="1">Uncharacterized protein</fullName>
    </submittedName>
</protein>
<organism evidence="1 2">
    <name type="scientific">Macrophomina phaseolina</name>
    <dbReference type="NCBI Taxonomy" id="35725"/>
    <lineage>
        <taxon>Eukaryota</taxon>
        <taxon>Fungi</taxon>
        <taxon>Dikarya</taxon>
        <taxon>Ascomycota</taxon>
        <taxon>Pezizomycotina</taxon>
        <taxon>Dothideomycetes</taxon>
        <taxon>Dothideomycetes incertae sedis</taxon>
        <taxon>Botryosphaeriales</taxon>
        <taxon>Botryosphaeriaceae</taxon>
        <taxon>Macrophomina</taxon>
    </lineage>
</organism>
<reference evidence="1 2" key="1">
    <citation type="journal article" date="2021" name="Nat. Commun.">
        <title>Genetic determinants of endophytism in the Arabidopsis root mycobiome.</title>
        <authorList>
            <person name="Mesny F."/>
            <person name="Miyauchi S."/>
            <person name="Thiergart T."/>
            <person name="Pickel B."/>
            <person name="Atanasova L."/>
            <person name="Karlsson M."/>
            <person name="Huettel B."/>
            <person name="Barry K.W."/>
            <person name="Haridas S."/>
            <person name="Chen C."/>
            <person name="Bauer D."/>
            <person name="Andreopoulos W."/>
            <person name="Pangilinan J."/>
            <person name="LaButti K."/>
            <person name="Riley R."/>
            <person name="Lipzen A."/>
            <person name="Clum A."/>
            <person name="Drula E."/>
            <person name="Henrissat B."/>
            <person name="Kohler A."/>
            <person name="Grigoriev I.V."/>
            <person name="Martin F.M."/>
            <person name="Hacquard S."/>
        </authorList>
    </citation>
    <scope>NUCLEOTIDE SEQUENCE [LARGE SCALE GENOMIC DNA]</scope>
    <source>
        <strain evidence="1 2">MPI-SDFR-AT-0080</strain>
    </source>
</reference>
<accession>A0ABQ8FTM1</accession>
<dbReference type="Proteomes" id="UP000774617">
    <property type="component" value="Unassembled WGS sequence"/>
</dbReference>
<name>A0ABQ8FTM1_9PEZI</name>
<keyword evidence="2" id="KW-1185">Reference proteome</keyword>
<evidence type="ECO:0000313" key="2">
    <source>
        <dbReference type="Proteomes" id="UP000774617"/>
    </source>
</evidence>
<dbReference type="EMBL" id="JAGTJR010000058">
    <property type="protein sequence ID" value="KAH7025553.1"/>
    <property type="molecule type" value="Genomic_DNA"/>
</dbReference>
<comment type="caution">
    <text evidence="1">The sequence shown here is derived from an EMBL/GenBank/DDBJ whole genome shotgun (WGS) entry which is preliminary data.</text>
</comment>
<evidence type="ECO:0000313" key="1">
    <source>
        <dbReference type="EMBL" id="KAH7025553.1"/>
    </source>
</evidence>